<dbReference type="AlphaFoldDB" id="A0A0S4PVM8"/>
<sequence length="50" mass="5733">MQSLVKLGVLLYKVKISMRHSQNINLNLFALCRSVVDSMESYTKNLLSFV</sequence>
<gene>
    <name evidence="1" type="ORF">BN2458_PEG0396</name>
</gene>
<dbReference type="PATRIC" id="fig|76936.10.peg.385"/>
<dbReference type="EMBL" id="LN907858">
    <property type="protein sequence ID" value="CUU39282.1"/>
    <property type="molecule type" value="Genomic_DNA"/>
</dbReference>
<dbReference type="KEGG" id="hty:BN2458_PEG0396"/>
<organism evidence="1 2">
    <name type="scientific">Helicobacter typhlonius</name>
    <dbReference type="NCBI Taxonomy" id="76936"/>
    <lineage>
        <taxon>Bacteria</taxon>
        <taxon>Pseudomonadati</taxon>
        <taxon>Campylobacterota</taxon>
        <taxon>Epsilonproteobacteria</taxon>
        <taxon>Campylobacterales</taxon>
        <taxon>Helicobacteraceae</taxon>
        <taxon>Helicobacter</taxon>
    </lineage>
</organism>
<evidence type="ECO:0000313" key="1">
    <source>
        <dbReference type="EMBL" id="CUU39282.1"/>
    </source>
</evidence>
<protein>
    <submittedName>
        <fullName evidence="1">Uncharacterized protein</fullName>
    </submittedName>
</protein>
<reference evidence="2" key="1">
    <citation type="submission" date="2015-11" db="EMBL/GenBank/DDBJ databases">
        <authorList>
            <person name="Anvar S.Y."/>
        </authorList>
    </citation>
    <scope>NUCLEOTIDE SEQUENCE [LARGE SCALE GENOMIC DNA]</scope>
</reference>
<dbReference type="Proteomes" id="UP000064525">
    <property type="component" value="Chromosome I"/>
</dbReference>
<evidence type="ECO:0000313" key="2">
    <source>
        <dbReference type="Proteomes" id="UP000064525"/>
    </source>
</evidence>
<proteinExistence type="predicted"/>
<name>A0A0S4PVM8_9HELI</name>
<accession>A0A0S4PVM8</accession>